<dbReference type="GO" id="GO:0005737">
    <property type="term" value="C:cytoplasm"/>
    <property type="evidence" value="ECO:0007669"/>
    <property type="project" value="UniProtKB-SubCell"/>
</dbReference>
<evidence type="ECO:0000313" key="7">
    <source>
        <dbReference type="EnsemblMetazoa" id="CapteP184365"/>
    </source>
</evidence>
<dbReference type="InterPro" id="IPR001849">
    <property type="entry name" value="PH_domain"/>
</dbReference>
<reference evidence="8" key="1">
    <citation type="submission" date="2012-12" db="EMBL/GenBank/DDBJ databases">
        <authorList>
            <person name="Hellsten U."/>
            <person name="Grimwood J."/>
            <person name="Chapman J.A."/>
            <person name="Shapiro H."/>
            <person name="Aerts A."/>
            <person name="Otillar R.P."/>
            <person name="Terry A.Y."/>
            <person name="Boore J.L."/>
            <person name="Simakov O."/>
            <person name="Marletaz F."/>
            <person name="Cho S.-J."/>
            <person name="Edsinger-Gonzales E."/>
            <person name="Havlak P."/>
            <person name="Kuo D.-H."/>
            <person name="Larsson T."/>
            <person name="Lv J."/>
            <person name="Arendt D."/>
            <person name="Savage R."/>
            <person name="Osoegawa K."/>
            <person name="de Jong P."/>
            <person name="Lindberg D.R."/>
            <person name="Seaver E.C."/>
            <person name="Weisblat D.A."/>
            <person name="Putnam N.H."/>
            <person name="Grigoriev I.V."/>
            <person name="Rokhsar D.S."/>
        </authorList>
    </citation>
    <scope>NUCLEOTIDE SEQUENCE</scope>
    <source>
        <strain evidence="8">I ESC-2004</strain>
    </source>
</reference>
<feature type="domain" description="DH" evidence="5">
    <location>
        <begin position="172"/>
        <end position="354"/>
    </location>
</feature>
<feature type="domain" description="PH" evidence="4">
    <location>
        <begin position="385"/>
        <end position="499"/>
    </location>
</feature>
<dbReference type="STRING" id="283909.R7VKV5"/>
<dbReference type="EMBL" id="KB292365">
    <property type="protein sequence ID" value="ELU17696.1"/>
    <property type="molecule type" value="Genomic_DNA"/>
</dbReference>
<dbReference type="EnsemblMetazoa" id="CapteT184365">
    <property type="protein sequence ID" value="CapteP184365"/>
    <property type="gene ID" value="CapteG184365"/>
</dbReference>
<dbReference type="SMART" id="SM00233">
    <property type="entry name" value="PH"/>
    <property type="match status" value="1"/>
</dbReference>
<dbReference type="Proteomes" id="UP000014760">
    <property type="component" value="Unassembled WGS sequence"/>
</dbReference>
<dbReference type="InterPro" id="IPR051480">
    <property type="entry name" value="Endocytic_GEF_Adapter"/>
</dbReference>
<dbReference type="OMA" id="ECGENDP"/>
<evidence type="ECO:0000259" key="4">
    <source>
        <dbReference type="PROSITE" id="PS50003"/>
    </source>
</evidence>
<dbReference type="GO" id="GO:0035025">
    <property type="term" value="P:positive regulation of Rho protein signal transduction"/>
    <property type="evidence" value="ECO:0007669"/>
    <property type="project" value="TreeGrafter"/>
</dbReference>
<evidence type="ECO:0000313" key="6">
    <source>
        <dbReference type="EMBL" id="ELU17696.1"/>
    </source>
</evidence>
<dbReference type="HOGENOM" id="CLU_027428_2_0_1"/>
<evidence type="ECO:0000256" key="1">
    <source>
        <dbReference type="ARBA" id="ARBA00004496"/>
    </source>
</evidence>
<dbReference type="PROSITE" id="PS50010">
    <property type="entry name" value="DH_2"/>
    <property type="match status" value="1"/>
</dbReference>
<feature type="compositionally biased region" description="Low complexity" evidence="3">
    <location>
        <begin position="502"/>
        <end position="522"/>
    </location>
</feature>
<dbReference type="InterPro" id="IPR000219">
    <property type="entry name" value="DH_dom"/>
</dbReference>
<dbReference type="SMART" id="SM00325">
    <property type="entry name" value="RhoGEF"/>
    <property type="match status" value="1"/>
</dbReference>
<dbReference type="PANTHER" id="PTHR46006:SF8">
    <property type="entry name" value="DH DOMAIN-CONTAINING PROTEIN"/>
    <property type="match status" value="1"/>
</dbReference>
<dbReference type="Pfam" id="PF22697">
    <property type="entry name" value="SOS1_NGEF_PH"/>
    <property type="match status" value="1"/>
</dbReference>
<feature type="region of interest" description="Disordered" evidence="3">
    <location>
        <begin position="1"/>
        <end position="40"/>
    </location>
</feature>
<dbReference type="AlphaFoldDB" id="R7VKV5"/>
<accession>R7VKV5</accession>
<organism evidence="6">
    <name type="scientific">Capitella teleta</name>
    <name type="common">Polychaete worm</name>
    <dbReference type="NCBI Taxonomy" id="283909"/>
    <lineage>
        <taxon>Eukaryota</taxon>
        <taxon>Metazoa</taxon>
        <taxon>Spiralia</taxon>
        <taxon>Lophotrochozoa</taxon>
        <taxon>Annelida</taxon>
        <taxon>Polychaeta</taxon>
        <taxon>Sedentaria</taxon>
        <taxon>Scolecida</taxon>
        <taxon>Capitellidae</taxon>
        <taxon>Capitella</taxon>
    </lineage>
</organism>
<feature type="region of interest" description="Disordered" evidence="3">
    <location>
        <begin position="119"/>
        <end position="146"/>
    </location>
</feature>
<protein>
    <recommendedName>
        <fullName evidence="9">DH domain-containing protein</fullName>
    </recommendedName>
</protein>
<dbReference type="EMBL" id="AMQN01003973">
    <property type="status" value="NOT_ANNOTATED_CDS"/>
    <property type="molecule type" value="Genomic_DNA"/>
</dbReference>
<dbReference type="Gene3D" id="2.30.29.30">
    <property type="entry name" value="Pleckstrin-homology domain (PH domain)/Phosphotyrosine-binding domain (PTB)"/>
    <property type="match status" value="1"/>
</dbReference>
<proteinExistence type="predicted"/>
<dbReference type="Pfam" id="PF00621">
    <property type="entry name" value="RhoGEF"/>
    <property type="match status" value="1"/>
</dbReference>
<dbReference type="SUPFAM" id="SSF50729">
    <property type="entry name" value="PH domain-like"/>
    <property type="match status" value="1"/>
</dbReference>
<dbReference type="CDD" id="cd00160">
    <property type="entry name" value="RhoGEF"/>
    <property type="match status" value="1"/>
</dbReference>
<dbReference type="OrthoDB" id="1716625at2759"/>
<evidence type="ECO:0000256" key="3">
    <source>
        <dbReference type="SAM" id="MobiDB-lite"/>
    </source>
</evidence>
<evidence type="ECO:0000256" key="2">
    <source>
        <dbReference type="ARBA" id="ARBA00022490"/>
    </source>
</evidence>
<feature type="compositionally biased region" description="Acidic residues" evidence="3">
    <location>
        <begin position="531"/>
        <end position="549"/>
    </location>
</feature>
<dbReference type="PANTHER" id="PTHR46006">
    <property type="entry name" value="RHO GUANINE NUCLEOTIDE EXCHANGE FACTOR AT 64C, ISOFORM A"/>
    <property type="match status" value="1"/>
</dbReference>
<dbReference type="SUPFAM" id="SSF48065">
    <property type="entry name" value="DBL homology domain (DH-domain)"/>
    <property type="match status" value="1"/>
</dbReference>
<reference evidence="6 8" key="2">
    <citation type="journal article" date="2013" name="Nature">
        <title>Insights into bilaterian evolution from three spiralian genomes.</title>
        <authorList>
            <person name="Simakov O."/>
            <person name="Marletaz F."/>
            <person name="Cho S.J."/>
            <person name="Edsinger-Gonzales E."/>
            <person name="Havlak P."/>
            <person name="Hellsten U."/>
            <person name="Kuo D.H."/>
            <person name="Larsson T."/>
            <person name="Lv J."/>
            <person name="Arendt D."/>
            <person name="Savage R."/>
            <person name="Osoegawa K."/>
            <person name="de Jong P."/>
            <person name="Grimwood J."/>
            <person name="Chapman J.A."/>
            <person name="Shapiro H."/>
            <person name="Aerts A."/>
            <person name="Otillar R.P."/>
            <person name="Terry A.Y."/>
            <person name="Boore J.L."/>
            <person name="Grigoriev I.V."/>
            <person name="Lindberg D.R."/>
            <person name="Seaver E.C."/>
            <person name="Weisblat D.A."/>
            <person name="Putnam N.H."/>
            <person name="Rokhsar D.S."/>
        </authorList>
    </citation>
    <scope>NUCLEOTIDE SEQUENCE</scope>
    <source>
        <strain evidence="6 8">I ESC-2004</strain>
    </source>
</reference>
<dbReference type="InterPro" id="IPR035899">
    <property type="entry name" value="DBL_dom_sf"/>
</dbReference>
<evidence type="ECO:0008006" key="9">
    <source>
        <dbReference type="Google" id="ProtNLM"/>
    </source>
</evidence>
<feature type="compositionally biased region" description="Polar residues" evidence="3">
    <location>
        <begin position="9"/>
        <end position="21"/>
    </location>
</feature>
<keyword evidence="8" id="KW-1185">Reference proteome</keyword>
<evidence type="ECO:0000259" key="5">
    <source>
        <dbReference type="PROSITE" id="PS50010"/>
    </source>
</evidence>
<dbReference type="GO" id="GO:0005085">
    <property type="term" value="F:guanyl-nucleotide exchange factor activity"/>
    <property type="evidence" value="ECO:0007669"/>
    <property type="project" value="InterPro"/>
</dbReference>
<comment type="subcellular location">
    <subcellularLocation>
        <location evidence="1">Cytoplasm</location>
    </subcellularLocation>
</comment>
<dbReference type="Gene3D" id="1.20.900.10">
    <property type="entry name" value="Dbl homology (DH) domain"/>
    <property type="match status" value="1"/>
</dbReference>
<evidence type="ECO:0000313" key="8">
    <source>
        <dbReference type="Proteomes" id="UP000014760"/>
    </source>
</evidence>
<reference evidence="7" key="3">
    <citation type="submission" date="2015-06" db="UniProtKB">
        <authorList>
            <consortium name="EnsemblMetazoa"/>
        </authorList>
    </citation>
    <scope>IDENTIFICATION</scope>
</reference>
<name>R7VKV5_CAPTE</name>
<keyword evidence="2" id="KW-0963">Cytoplasm</keyword>
<feature type="compositionally biased region" description="Polar residues" evidence="3">
    <location>
        <begin position="119"/>
        <end position="131"/>
    </location>
</feature>
<sequence length="556" mass="63098">MLEQDSESDTQSVGEPSNMPSVMSRRLTSTRSSLRRSKQKLDEFFKSPSLDILRSGSKRKRHKTECDTLSLQSVDITIEEPKKKKRTSLAKVSSFANLLSPIRNGRKVSNVLQKSLSLRNLTPNGSSSKHQGTPYRKPNGSSTLKSPRRLSTFWYETMDNDDIQQMGKMQIERQEAIFELYKGEEDLIEDFSMVKKVYQSTIKKLGLMSEEELEQIFGDLDSLIPIHQDLVDLLKDQRLPDGTTECVGHVIRDWIPQLEAYVNYCANQVYAKAQLDAKRQDPAVDDFLQRCQDCPASRRLDLWSFLDVPRSRIVKYPIILKNIEKLTPAEHSDLLPLSQAIRAVEEVIFKVDRSTGHSKCQYTKDMLEFLDEKTQQIPEIETSKTIVCDGVLKNNRGTKLNVFLFEHVLVLTRPATRGTHLKYQVYRQPIPATELIVEEISDGQEKRGSFKTAFSNNNTCKHQFKVSFRDPSLGQAHTLQANDEHDKRQWITALRSVLPPKSSLSSSSSSSSSLESLTGSTSVEKENVIPEADEDLPDLAEEESADVVEDSPQIEK</sequence>
<gene>
    <name evidence="6" type="ORF">CAPTEDRAFT_184365</name>
</gene>
<dbReference type="InterPro" id="IPR011993">
    <property type="entry name" value="PH-like_dom_sf"/>
</dbReference>
<feature type="region of interest" description="Disordered" evidence="3">
    <location>
        <begin position="499"/>
        <end position="556"/>
    </location>
</feature>
<dbReference type="PROSITE" id="PS50003">
    <property type="entry name" value="PH_DOMAIN"/>
    <property type="match status" value="1"/>
</dbReference>
<dbReference type="InterPro" id="IPR055251">
    <property type="entry name" value="SOS1_NGEF_PH"/>
</dbReference>